<keyword evidence="1" id="KW-1133">Transmembrane helix</keyword>
<comment type="caution">
    <text evidence="2">The sequence shown here is derived from an EMBL/GenBank/DDBJ whole genome shotgun (WGS) entry which is preliminary data.</text>
</comment>
<keyword evidence="3" id="KW-1185">Reference proteome</keyword>
<keyword evidence="1" id="KW-0472">Membrane</keyword>
<keyword evidence="1" id="KW-0812">Transmembrane</keyword>
<dbReference type="EMBL" id="SRPW01003758">
    <property type="protein sequence ID" value="KAG5986146.1"/>
    <property type="molecule type" value="Genomic_DNA"/>
</dbReference>
<sequence length="100" mass="10361">MSLSSAVSGIFTSIYDLFASILAAILALAQGALHGVQGALMGIVHLVRDVVSQMVHLTGGATKFVASNFIALAVGGLVVFAYLRYTASNRPAVPAQKKTQ</sequence>
<dbReference type="Proteomes" id="UP000748025">
    <property type="component" value="Unassembled WGS sequence"/>
</dbReference>
<dbReference type="AlphaFoldDB" id="A0A9P7N2C8"/>
<dbReference type="OrthoDB" id="2561686at2759"/>
<name>A0A9P7N2C8_9HYPO</name>
<reference evidence="2" key="1">
    <citation type="journal article" date="2020" name="bioRxiv">
        <title>Whole genome comparisons of ergot fungi reveals the divergence and evolution of species within the genus Claviceps are the result of varying mechanisms driving genome evolution and host range expansion.</title>
        <authorList>
            <person name="Wyka S.A."/>
            <person name="Mondo S.J."/>
            <person name="Liu M."/>
            <person name="Dettman J."/>
            <person name="Nalam V."/>
            <person name="Broders K.D."/>
        </authorList>
    </citation>
    <scope>NUCLEOTIDE SEQUENCE</scope>
    <source>
        <strain evidence="2">CCC 602</strain>
    </source>
</reference>
<proteinExistence type="predicted"/>
<accession>A0A9P7N2C8</accession>
<evidence type="ECO:0000256" key="1">
    <source>
        <dbReference type="SAM" id="Phobius"/>
    </source>
</evidence>
<protein>
    <submittedName>
        <fullName evidence="2">Uncharacterized protein</fullName>
    </submittedName>
</protein>
<organism evidence="2 3">
    <name type="scientific">Claviceps pusilla</name>
    <dbReference type="NCBI Taxonomy" id="123648"/>
    <lineage>
        <taxon>Eukaryota</taxon>
        <taxon>Fungi</taxon>
        <taxon>Dikarya</taxon>
        <taxon>Ascomycota</taxon>
        <taxon>Pezizomycotina</taxon>
        <taxon>Sordariomycetes</taxon>
        <taxon>Hypocreomycetidae</taxon>
        <taxon>Hypocreales</taxon>
        <taxon>Clavicipitaceae</taxon>
        <taxon>Claviceps</taxon>
    </lineage>
</organism>
<gene>
    <name evidence="2" type="ORF">E4U43_005644</name>
</gene>
<evidence type="ECO:0000313" key="3">
    <source>
        <dbReference type="Proteomes" id="UP000748025"/>
    </source>
</evidence>
<feature type="transmembrane region" description="Helical" evidence="1">
    <location>
        <begin position="65"/>
        <end position="83"/>
    </location>
</feature>
<evidence type="ECO:0000313" key="2">
    <source>
        <dbReference type="EMBL" id="KAG5986146.1"/>
    </source>
</evidence>